<feature type="compositionally biased region" description="Polar residues" evidence="1">
    <location>
        <begin position="1"/>
        <end position="22"/>
    </location>
</feature>
<evidence type="ECO:0000313" key="3">
    <source>
        <dbReference type="Proteomes" id="UP000712600"/>
    </source>
</evidence>
<dbReference type="InterPro" id="IPR021109">
    <property type="entry name" value="Peptidase_aspartic_dom_sf"/>
</dbReference>
<dbReference type="EMBL" id="QGKX02000088">
    <property type="protein sequence ID" value="KAF3589852.1"/>
    <property type="molecule type" value="Genomic_DNA"/>
</dbReference>
<feature type="region of interest" description="Disordered" evidence="1">
    <location>
        <begin position="690"/>
        <end position="711"/>
    </location>
</feature>
<dbReference type="AlphaFoldDB" id="A0A8S9SCJ4"/>
<feature type="compositionally biased region" description="Basic and acidic residues" evidence="1">
    <location>
        <begin position="138"/>
        <end position="149"/>
    </location>
</feature>
<feature type="region of interest" description="Disordered" evidence="1">
    <location>
        <begin position="79"/>
        <end position="181"/>
    </location>
</feature>
<feature type="compositionally biased region" description="Basic and acidic residues" evidence="1">
    <location>
        <begin position="167"/>
        <end position="181"/>
    </location>
</feature>
<feature type="region of interest" description="Disordered" evidence="1">
    <location>
        <begin position="484"/>
        <end position="506"/>
    </location>
</feature>
<comment type="caution">
    <text evidence="2">The sequence shown here is derived from an EMBL/GenBank/DDBJ whole genome shotgun (WGS) entry which is preliminary data.</text>
</comment>
<feature type="compositionally biased region" description="Polar residues" evidence="1">
    <location>
        <begin position="101"/>
        <end position="116"/>
    </location>
</feature>
<evidence type="ECO:0000256" key="1">
    <source>
        <dbReference type="SAM" id="MobiDB-lite"/>
    </source>
</evidence>
<feature type="region of interest" description="Disordered" evidence="1">
    <location>
        <begin position="1"/>
        <end position="26"/>
    </location>
</feature>
<feature type="compositionally biased region" description="Basic and acidic residues" evidence="1">
    <location>
        <begin position="333"/>
        <end position="342"/>
    </location>
</feature>
<sequence length="811" mass="90982">MSTDDTNNMQTPLNGGSDTNLHTPAADVSAANATANAATLEEFKKMFSAYEKRSEEHDKIVDTLTKKVQTLTARTRAVLPRRSTKIRGRKLDFTTPLDRPGTSQERPLGQNPSETSPAEKRNSESPLPPAKDTEVDEVEHVTLDTRDVSNDTEEDADTHPRRTRSRSAREGSPFDKQMTEEEKNLYWIEQEELAEKQAEITRSKRRQARKSAGEKSDIGDLRDYITKTAAEVRAVKSEIHHATIAALEIDRLLEGARKTPFTARISDMRVSDPGKIKVPKWITLDKPRTIQDALRKATDYIIIEEETKVLSQKHKPTKPSSKAVDQKTKRKSSRNDKYVHHEGEKLQGAHDYAINLDQGRTTCNTWTRNQGYNENTFCEFHQTRGHLIDYGFDPFSSIIFGASTRDDHRDRLSVDIGELESIDTQDMVLIDSEARRKPVSILEIFGASTRDDHRDRLSVDIGELESIDTQDMVLIDSEARRKPVRYMPSSTKSNKESQLVFSSGPGSFERTIRMEARSLSTKKNTFVSFDSAQPPSTQTPVPSTDSRSPQSTHNTNLPSTDTLHPTSIDIPSRTSIDTKPRDMVAPLILVWDNNGDLHDPEGVPGHRSTTPTESTASCNAVKILTHEEFAAKHPHPPSPDVVLIDRHANSNIDRQLEANIDRQPSPPIDRRAPITYRVQMLKIDVARLNALRPKPKPSEQPPKPIRIPSDDGDDRGIVIDLEVQIGNALVPVDFHVLDIKLKWNFSLLLGRAFLSTVGAVCNFQTNQLCLKLIDPNVHYNPVPVKKPHTTSRRINDPGIIASSHCGTEYET</sequence>
<reference evidence="2" key="1">
    <citation type="submission" date="2019-12" db="EMBL/GenBank/DDBJ databases">
        <title>Genome sequencing and annotation of Brassica cretica.</title>
        <authorList>
            <person name="Studholme D.J."/>
            <person name="Sarris P."/>
        </authorList>
    </citation>
    <scope>NUCLEOTIDE SEQUENCE</scope>
    <source>
        <strain evidence="2">PFS-109/04</strain>
        <tissue evidence="2">Leaf</tissue>
    </source>
</reference>
<organism evidence="2 3">
    <name type="scientific">Brassica cretica</name>
    <name type="common">Mustard</name>
    <dbReference type="NCBI Taxonomy" id="69181"/>
    <lineage>
        <taxon>Eukaryota</taxon>
        <taxon>Viridiplantae</taxon>
        <taxon>Streptophyta</taxon>
        <taxon>Embryophyta</taxon>
        <taxon>Tracheophyta</taxon>
        <taxon>Spermatophyta</taxon>
        <taxon>Magnoliopsida</taxon>
        <taxon>eudicotyledons</taxon>
        <taxon>Gunneridae</taxon>
        <taxon>Pentapetalae</taxon>
        <taxon>rosids</taxon>
        <taxon>malvids</taxon>
        <taxon>Brassicales</taxon>
        <taxon>Brassicaceae</taxon>
        <taxon>Brassiceae</taxon>
        <taxon>Brassica</taxon>
    </lineage>
</organism>
<protein>
    <submittedName>
        <fullName evidence="2">Uncharacterized protein</fullName>
    </submittedName>
</protein>
<dbReference type="Proteomes" id="UP000712600">
    <property type="component" value="Unassembled WGS sequence"/>
</dbReference>
<gene>
    <name evidence="2" type="ORF">F2Q69_00029996</name>
</gene>
<feature type="compositionally biased region" description="Polar residues" evidence="1">
    <location>
        <begin position="547"/>
        <end position="565"/>
    </location>
</feature>
<evidence type="ECO:0000313" key="2">
    <source>
        <dbReference type="EMBL" id="KAF3589852.1"/>
    </source>
</evidence>
<feature type="compositionally biased region" description="Polar residues" evidence="1">
    <location>
        <begin position="488"/>
        <end position="505"/>
    </location>
</feature>
<name>A0A8S9SCJ4_BRACR</name>
<accession>A0A8S9SCJ4</accession>
<feature type="compositionally biased region" description="Low complexity" evidence="1">
    <location>
        <begin position="531"/>
        <end position="546"/>
    </location>
</feature>
<proteinExistence type="predicted"/>
<feature type="region of interest" description="Disordered" evidence="1">
    <location>
        <begin position="525"/>
        <end position="578"/>
    </location>
</feature>
<feature type="region of interest" description="Disordered" evidence="1">
    <location>
        <begin position="310"/>
        <end position="342"/>
    </location>
</feature>
<dbReference type="Gene3D" id="2.40.70.10">
    <property type="entry name" value="Acid Proteases"/>
    <property type="match status" value="1"/>
</dbReference>